<dbReference type="EMBL" id="VUJX02000007">
    <property type="protein sequence ID" value="KAL0933858.1"/>
    <property type="molecule type" value="Genomic_DNA"/>
</dbReference>
<proteinExistence type="predicted"/>
<evidence type="ECO:0000313" key="1">
    <source>
        <dbReference type="EMBL" id="KAL0933858.1"/>
    </source>
</evidence>
<name>A0ACC3YPQ7_COLTU</name>
<organism evidence="1 2">
    <name type="scientific">Colletotrichum truncatum</name>
    <name type="common">Anthracnose fungus</name>
    <name type="synonym">Colletotrichum capsici</name>
    <dbReference type="NCBI Taxonomy" id="5467"/>
    <lineage>
        <taxon>Eukaryota</taxon>
        <taxon>Fungi</taxon>
        <taxon>Dikarya</taxon>
        <taxon>Ascomycota</taxon>
        <taxon>Pezizomycotina</taxon>
        <taxon>Sordariomycetes</taxon>
        <taxon>Hypocreomycetidae</taxon>
        <taxon>Glomerellales</taxon>
        <taxon>Glomerellaceae</taxon>
        <taxon>Colletotrichum</taxon>
        <taxon>Colletotrichum truncatum species complex</taxon>
    </lineage>
</organism>
<gene>
    <name evidence="1" type="ORF">CTRU02_210657</name>
</gene>
<reference evidence="1 2" key="1">
    <citation type="journal article" date="2020" name="Phytopathology">
        <title>Genome Sequence Resources of Colletotrichum truncatum, C. plurivorum, C. musicola, and C. sojae: Four Species Pathogenic to Soybean (Glycine max).</title>
        <authorList>
            <person name="Rogerio F."/>
            <person name="Boufleur T.R."/>
            <person name="Ciampi-Guillardi M."/>
            <person name="Sukno S.A."/>
            <person name="Thon M.R."/>
            <person name="Massola Junior N.S."/>
            <person name="Baroncelli R."/>
        </authorList>
    </citation>
    <scope>NUCLEOTIDE SEQUENCE [LARGE SCALE GENOMIC DNA]</scope>
    <source>
        <strain evidence="1 2">CMES1059</strain>
    </source>
</reference>
<sequence>MQFLSVLATLVAVAAAAGPVPVEKRQYSPCVEACLKELDIWDGKAVYFCRQDCGEVKIKREPAPEVVAAAPAEKRQLSQCVVQCMDDLGIYDGHAISQCRRQCGERP</sequence>
<dbReference type="Proteomes" id="UP000805649">
    <property type="component" value="Unassembled WGS sequence"/>
</dbReference>
<evidence type="ECO:0000313" key="2">
    <source>
        <dbReference type="Proteomes" id="UP000805649"/>
    </source>
</evidence>
<accession>A0ACC3YPQ7</accession>
<comment type="caution">
    <text evidence="1">The sequence shown here is derived from an EMBL/GenBank/DDBJ whole genome shotgun (WGS) entry which is preliminary data.</text>
</comment>
<keyword evidence="2" id="KW-1185">Reference proteome</keyword>
<protein>
    <submittedName>
        <fullName evidence="1">Uncharacterized protein</fullName>
    </submittedName>
</protein>